<evidence type="ECO:0000256" key="3">
    <source>
        <dbReference type="ARBA" id="ARBA00022801"/>
    </source>
</evidence>
<evidence type="ECO:0000259" key="4">
    <source>
        <dbReference type="SMART" id="SM00990"/>
    </source>
</evidence>
<gene>
    <name evidence="5" type="ORF">vBBceSLY1_00022</name>
</gene>
<dbReference type="InterPro" id="IPR014883">
    <property type="entry name" value="VRR_NUC"/>
</dbReference>
<evidence type="ECO:0000256" key="2">
    <source>
        <dbReference type="ARBA" id="ARBA00022722"/>
    </source>
</evidence>
<evidence type="ECO:0000256" key="1">
    <source>
        <dbReference type="ARBA" id="ARBA00001946"/>
    </source>
</evidence>
<evidence type="ECO:0000313" key="6">
    <source>
        <dbReference type="Proteomes" id="UP001214971"/>
    </source>
</evidence>
<keyword evidence="6" id="KW-1185">Reference proteome</keyword>
<dbReference type="GO" id="GO:0016788">
    <property type="term" value="F:hydrolase activity, acting on ester bonds"/>
    <property type="evidence" value="ECO:0007669"/>
    <property type="project" value="InterPro"/>
</dbReference>
<dbReference type="Pfam" id="PF08774">
    <property type="entry name" value="VRR_NUC"/>
    <property type="match status" value="1"/>
</dbReference>
<feature type="domain" description="VRR-NUC" evidence="4">
    <location>
        <begin position="2"/>
        <end position="82"/>
    </location>
</feature>
<dbReference type="InterPro" id="IPR011856">
    <property type="entry name" value="tRNA_endonuc-like_dom_sf"/>
</dbReference>
<protein>
    <submittedName>
        <fullName evidence="5">Nuclease</fullName>
    </submittedName>
</protein>
<evidence type="ECO:0000313" key="5">
    <source>
        <dbReference type="EMBL" id="USL89241.1"/>
    </source>
</evidence>
<dbReference type="Gene3D" id="3.40.1350.10">
    <property type="match status" value="1"/>
</dbReference>
<accession>A0AAE9S1Q3</accession>
<dbReference type="EMBL" id="ON366410">
    <property type="protein sequence ID" value="USL89241.1"/>
    <property type="molecule type" value="Genomic_DNA"/>
</dbReference>
<comment type="cofactor">
    <cofactor evidence="1">
        <name>Mg(2+)</name>
        <dbReference type="ChEBI" id="CHEBI:18420"/>
    </cofactor>
</comment>
<reference evidence="5" key="1">
    <citation type="submission" date="2022-04" db="EMBL/GenBank/DDBJ databases">
        <authorList>
            <person name="Yang M."/>
            <person name="Tan S."/>
        </authorList>
    </citation>
    <scope>NUCLEOTIDE SEQUENCE</scope>
</reference>
<dbReference type="Proteomes" id="UP001214971">
    <property type="component" value="Segment"/>
</dbReference>
<keyword evidence="3" id="KW-0378">Hydrolase</keyword>
<sequence>MHTEKQIENYLKRKFESIGSIVLKFTSPGQAGVPDRLIILPDGFTIFVEVKCKTGRVAPLQQHWVDKINKQGANAHFVWSYEDVDKLLGVYGFAV</sequence>
<organism evidence="5 6">
    <name type="scientific">Bacillus phage vB_BceS_LY1</name>
    <dbReference type="NCBI Taxonomy" id="2950459"/>
    <lineage>
        <taxon>Viruses</taxon>
        <taxon>Duplodnaviria</taxon>
        <taxon>Heunggongvirae</taxon>
        <taxon>Uroviricota</taxon>
        <taxon>Caudoviricetes</taxon>
        <taxon>Gutmannvirinae</taxon>
        <taxon>Layangavirus</taxon>
        <taxon>Layangavirus LY1</taxon>
    </lineage>
</organism>
<dbReference type="GO" id="GO:0003676">
    <property type="term" value="F:nucleic acid binding"/>
    <property type="evidence" value="ECO:0007669"/>
    <property type="project" value="InterPro"/>
</dbReference>
<dbReference type="SMART" id="SM00990">
    <property type="entry name" value="VRR_NUC"/>
    <property type="match status" value="1"/>
</dbReference>
<proteinExistence type="predicted"/>
<name>A0AAE9S1Q3_9CAUD</name>
<dbReference type="GO" id="GO:0004518">
    <property type="term" value="F:nuclease activity"/>
    <property type="evidence" value="ECO:0007669"/>
    <property type="project" value="UniProtKB-KW"/>
</dbReference>
<keyword evidence="2" id="KW-0540">Nuclease</keyword>